<evidence type="ECO:0000256" key="8">
    <source>
        <dbReference type="PIRSR" id="PIRSR500134-2"/>
    </source>
</evidence>
<dbReference type="GO" id="GO:0000271">
    <property type="term" value="P:polysaccharide biosynthetic process"/>
    <property type="evidence" value="ECO:0007669"/>
    <property type="project" value="InterPro"/>
</dbReference>
<dbReference type="AlphaFoldDB" id="V9Z7C3"/>
<evidence type="ECO:0000256" key="3">
    <source>
        <dbReference type="ARBA" id="ARBA00012954"/>
    </source>
</evidence>
<evidence type="ECO:0000256" key="1">
    <source>
        <dbReference type="ARBA" id="ARBA00004701"/>
    </source>
</evidence>
<comment type="similarity">
    <text evidence="2">Belongs to the UDP-glucose/GDP-mannose dehydrogenase family.</text>
</comment>
<comment type="catalytic activity">
    <reaction evidence="6">
        <text>UDP-alpha-D-glucose + 2 NAD(+) + H2O = UDP-alpha-D-glucuronate + 2 NADH + 3 H(+)</text>
        <dbReference type="Rhea" id="RHEA:23596"/>
        <dbReference type="ChEBI" id="CHEBI:15377"/>
        <dbReference type="ChEBI" id="CHEBI:15378"/>
        <dbReference type="ChEBI" id="CHEBI:57540"/>
        <dbReference type="ChEBI" id="CHEBI:57945"/>
        <dbReference type="ChEBI" id="CHEBI:58052"/>
        <dbReference type="ChEBI" id="CHEBI:58885"/>
        <dbReference type="EC" id="1.1.1.22"/>
    </reaction>
</comment>
<comment type="pathway">
    <text evidence="1">Nucleotide-sugar biosynthesis; UDP-alpha-D-glucuronate biosynthesis; UDP-alpha-D-glucuronate from UDP-alpha-D-glucose: step 1/1.</text>
</comment>
<dbReference type="Gene3D" id="3.40.50.720">
    <property type="entry name" value="NAD(P)-binding Rossmann-like Domain"/>
    <property type="match status" value="2"/>
</dbReference>
<evidence type="ECO:0000256" key="10">
    <source>
        <dbReference type="SAM" id="MobiDB-lite"/>
    </source>
</evidence>
<protein>
    <recommendedName>
        <fullName evidence="3">UDP-glucose 6-dehydrogenase</fullName>
        <ecNumber evidence="3">1.1.1.22</ecNumber>
    </recommendedName>
</protein>
<dbReference type="PANTHER" id="PTHR43750:SF3">
    <property type="entry name" value="UDP-GLUCOSE 6-DEHYDROGENASE TUAD"/>
    <property type="match status" value="1"/>
</dbReference>
<reference evidence="12" key="1">
    <citation type="submission" date="2013-09" db="EMBL/GenBank/DDBJ databases">
        <title>Complete nucleotide sequence of Streptomyces linear plasmid pFRL6.</title>
        <authorList>
            <person name="Chen Z."/>
            <person name="Fang P."/>
            <person name="Qin Z."/>
        </authorList>
    </citation>
    <scope>NUCLEOTIDE SEQUENCE</scope>
    <source>
        <plasmid evidence="12">pFRL6</plasmid>
    </source>
</reference>
<dbReference type="EMBL" id="KF602051">
    <property type="protein sequence ID" value="AHE40437.1"/>
    <property type="molecule type" value="Genomic_DNA"/>
</dbReference>
<dbReference type="PIRSF" id="PIRSF000124">
    <property type="entry name" value="UDPglc_GDPman_dh"/>
    <property type="match status" value="1"/>
</dbReference>
<dbReference type="InterPro" id="IPR017476">
    <property type="entry name" value="UDP-Glc/GDP-Man"/>
</dbReference>
<keyword evidence="12" id="KW-0614">Plasmid</keyword>
<feature type="binding site" evidence="8">
    <location>
        <position position="209"/>
    </location>
    <ligand>
        <name>substrate</name>
    </ligand>
</feature>
<dbReference type="EC" id="1.1.1.22" evidence="3"/>
<feature type="compositionally biased region" description="Basic and acidic residues" evidence="10">
    <location>
        <begin position="625"/>
        <end position="636"/>
    </location>
</feature>
<dbReference type="SMART" id="SM00984">
    <property type="entry name" value="UDPG_MGDP_dh_C"/>
    <property type="match status" value="1"/>
</dbReference>
<evidence type="ECO:0000256" key="5">
    <source>
        <dbReference type="ARBA" id="ARBA00023027"/>
    </source>
</evidence>
<feature type="compositionally biased region" description="Basic and acidic residues" evidence="10">
    <location>
        <begin position="651"/>
        <end position="669"/>
    </location>
</feature>
<proteinExistence type="inferred from homology"/>
<feature type="region of interest" description="Disordered" evidence="10">
    <location>
        <begin position="620"/>
        <end position="669"/>
    </location>
</feature>
<dbReference type="InterPro" id="IPR014027">
    <property type="entry name" value="UDP-Glc/GDP-Man_DH_C"/>
</dbReference>
<feature type="domain" description="UDP-glucose/GDP-mannose dehydrogenase C-terminal" evidence="11">
    <location>
        <begin position="321"/>
        <end position="407"/>
    </location>
</feature>
<name>V9Z7C3_9ACTN</name>
<dbReference type="UniPathway" id="UPA00038">
    <property type="reaction ID" value="UER00491"/>
</dbReference>
<dbReference type="Gene3D" id="1.20.5.100">
    <property type="entry name" value="Cytochrome c1, transmembrane anchor, C-terminal"/>
    <property type="match status" value="1"/>
</dbReference>
<feature type="binding site" evidence="9">
    <location>
        <position position="268"/>
    </location>
    <ligand>
        <name>NAD(+)</name>
        <dbReference type="ChEBI" id="CHEBI:57540"/>
    </ligand>
</feature>
<dbReference type="SUPFAM" id="SSF52413">
    <property type="entry name" value="UDP-glucose/GDP-mannose dehydrogenase C-terminal domain"/>
    <property type="match status" value="1"/>
</dbReference>
<evidence type="ECO:0000256" key="4">
    <source>
        <dbReference type="ARBA" id="ARBA00023002"/>
    </source>
</evidence>
<dbReference type="Pfam" id="PF03720">
    <property type="entry name" value="UDPG_MGDP_dh_C"/>
    <property type="match status" value="1"/>
</dbReference>
<dbReference type="PIRSF" id="PIRSF500134">
    <property type="entry name" value="UDPglc_DH_bac"/>
    <property type="match status" value="1"/>
</dbReference>
<evidence type="ECO:0000256" key="7">
    <source>
        <dbReference type="PIRSR" id="PIRSR500134-1"/>
    </source>
</evidence>
<sequence>MKMTVIGCGYLGATHAACMAELGHQVLGMDLDIDKVHTLSTGRAPFYERDLDDLLAQHTASGQLRFTASFAEAADFADLHFIGVGTPQQPDGSYDLTHLFDAVRQLAPHLTRPTVVAVKSTVPVGTAPRVAELLHELAPAGDLVEIAWNPEFLRESFAIEDTLRPDRLVLGFGPGRSRAETVMREAFEKIIDAGTPTIVTDWATAELAKGAANSFLATKISFVNAMAEVCEASGADVGELADILGHDHRIGRRGMRPGLGFGGGCLPKDLRGFIARADELDAGQAAGILREADAVNARRRERVAALARQELGGDVRGKRITVWGAAFKPETDDIRDSPALAVAQALHDLGACVTVTDPKALDNARKLHPALDYADDPIAAAQDADLLLHLTEWSLPAHRPRPPRLPRRQPEGDRRPRHPERRRLARRGVDLPRPRQALTARGRHPGDGLGRPRPPPAPLSGQPPGGLDPFQQLPQRPALGGPQLQPATVDQVDAVRLAPLHRWQGEPAVGDDDRELGPVDRFRRAGEPLQDLHPDGLALPAIPLVLALNDPDPAISVDTTYVAAVIVCSADLLGFEPVAAHEIPHRELEVAVVQSIDFLQRDPHAPGPPLLPPAALVAGQAPDGQQHEHHLRHDGIDPPVLVQPGSQPEPEPDHRCEGGHCRADQHPTA</sequence>
<keyword evidence="5 9" id="KW-0520">NAD</keyword>
<evidence type="ECO:0000256" key="2">
    <source>
        <dbReference type="ARBA" id="ARBA00006601"/>
    </source>
</evidence>
<dbReference type="Pfam" id="PF03721">
    <property type="entry name" value="UDPG_MGDP_dh_N"/>
    <property type="match status" value="1"/>
</dbReference>
<dbReference type="InterPro" id="IPR008927">
    <property type="entry name" value="6-PGluconate_DH-like_C_sf"/>
</dbReference>
<evidence type="ECO:0000313" key="12">
    <source>
        <dbReference type="EMBL" id="AHE40437.1"/>
    </source>
</evidence>
<dbReference type="SUPFAM" id="SSF51735">
    <property type="entry name" value="NAD(P)-binding Rossmann-fold domains"/>
    <property type="match status" value="1"/>
</dbReference>
<feature type="binding site" evidence="9">
    <location>
        <position position="30"/>
    </location>
    <ligand>
        <name>NAD(+)</name>
        <dbReference type="ChEBI" id="CHEBI:57540"/>
    </ligand>
</feature>
<keyword evidence="4" id="KW-0560">Oxidoreductase</keyword>
<dbReference type="NCBIfam" id="TIGR03026">
    <property type="entry name" value="NDP-sugDHase"/>
    <property type="match status" value="1"/>
</dbReference>
<feature type="binding site" evidence="8">
    <location>
        <position position="262"/>
    </location>
    <ligand>
        <name>substrate</name>
    </ligand>
</feature>
<feature type="region of interest" description="Disordered" evidence="10">
    <location>
        <begin position="396"/>
        <end position="485"/>
    </location>
</feature>
<feature type="compositionally biased region" description="Basic residues" evidence="10">
    <location>
        <begin position="415"/>
        <end position="426"/>
    </location>
</feature>
<evidence type="ECO:0000256" key="6">
    <source>
        <dbReference type="ARBA" id="ARBA00047473"/>
    </source>
</evidence>
<dbReference type="InterPro" id="IPR036220">
    <property type="entry name" value="UDP-Glc/GDP-Man_DH_C_sf"/>
</dbReference>
<organism evidence="12">
    <name type="scientific">Streptomyces sp. F12</name>
    <dbReference type="NCBI Taxonomy" id="1436084"/>
    <lineage>
        <taxon>Bacteria</taxon>
        <taxon>Bacillati</taxon>
        <taxon>Actinomycetota</taxon>
        <taxon>Actinomycetes</taxon>
        <taxon>Kitasatosporales</taxon>
        <taxon>Streptomycetaceae</taxon>
        <taxon>Streptomyces</taxon>
    </lineage>
</organism>
<geneLocation type="plasmid" evidence="12">
    <name>pFRL6</name>
</geneLocation>
<dbReference type="Pfam" id="PF00984">
    <property type="entry name" value="UDPG_MGDP_dh"/>
    <property type="match status" value="1"/>
</dbReference>
<feature type="binding site" evidence="9">
    <location>
        <position position="86"/>
    </location>
    <ligand>
        <name>NAD(+)</name>
        <dbReference type="ChEBI" id="CHEBI:57540"/>
    </ligand>
</feature>
<feature type="compositionally biased region" description="Basic residues" evidence="10">
    <location>
        <begin position="398"/>
        <end position="407"/>
    </location>
</feature>
<feature type="binding site" evidence="8">
    <location>
        <position position="328"/>
    </location>
    <ligand>
        <name>substrate</name>
    </ligand>
</feature>
<feature type="binding site" evidence="9">
    <location>
        <position position="121"/>
    </location>
    <ligand>
        <name>NAD(+)</name>
        <dbReference type="ChEBI" id="CHEBI:57540"/>
    </ligand>
</feature>
<dbReference type="InterPro" id="IPR014026">
    <property type="entry name" value="UDP-Glc/GDP-Man_DH_dimer"/>
</dbReference>
<feature type="binding site" evidence="9">
    <location>
        <position position="35"/>
    </location>
    <ligand>
        <name>NAD(+)</name>
        <dbReference type="ChEBI" id="CHEBI:57540"/>
    </ligand>
</feature>
<feature type="active site" description="Nucleophile" evidence="7">
    <location>
        <position position="265"/>
    </location>
</feature>
<dbReference type="GO" id="GO:0006065">
    <property type="term" value="P:UDP-glucuronate biosynthetic process"/>
    <property type="evidence" value="ECO:0007669"/>
    <property type="project" value="UniProtKB-UniPathway"/>
</dbReference>
<dbReference type="InterPro" id="IPR001732">
    <property type="entry name" value="UDP-Glc/GDP-Man_DH_N"/>
</dbReference>
<dbReference type="PANTHER" id="PTHR43750">
    <property type="entry name" value="UDP-GLUCOSE 6-DEHYDROGENASE TUAD"/>
    <property type="match status" value="1"/>
</dbReference>
<accession>V9Z7C3</accession>
<evidence type="ECO:0000259" key="11">
    <source>
        <dbReference type="SMART" id="SM00984"/>
    </source>
</evidence>
<evidence type="ECO:0000256" key="9">
    <source>
        <dbReference type="PIRSR" id="PIRSR500134-3"/>
    </source>
</evidence>
<dbReference type="InterPro" id="IPR028357">
    <property type="entry name" value="UDPglc_DH_bac"/>
</dbReference>
<feature type="binding site" evidence="9">
    <location>
        <position position="335"/>
    </location>
    <ligand>
        <name>NAD(+)</name>
        <dbReference type="ChEBI" id="CHEBI:57540"/>
    </ligand>
</feature>
<dbReference type="SUPFAM" id="SSF48179">
    <property type="entry name" value="6-phosphogluconate dehydrogenase C-terminal domain-like"/>
    <property type="match status" value="1"/>
</dbReference>
<feature type="binding site" evidence="9">
    <location>
        <position position="155"/>
    </location>
    <ligand>
        <name>NAD(+)</name>
        <dbReference type="ChEBI" id="CHEBI:57540"/>
    </ligand>
</feature>
<feature type="binding site" evidence="8">
    <location>
        <begin position="152"/>
        <end position="155"/>
    </location>
    <ligand>
        <name>substrate</name>
    </ligand>
</feature>
<gene>
    <name evidence="12" type="ORF">pFRL6_350</name>
</gene>
<dbReference type="GO" id="GO:0051287">
    <property type="term" value="F:NAD binding"/>
    <property type="evidence" value="ECO:0007669"/>
    <property type="project" value="InterPro"/>
</dbReference>
<dbReference type="GO" id="GO:0003979">
    <property type="term" value="F:UDP-glucose 6-dehydrogenase activity"/>
    <property type="evidence" value="ECO:0007669"/>
    <property type="project" value="UniProtKB-EC"/>
</dbReference>
<dbReference type="InterPro" id="IPR036291">
    <property type="entry name" value="NAD(P)-bd_dom_sf"/>
</dbReference>